<dbReference type="AlphaFoldDB" id="A0A7C2K0G4"/>
<organism evidence="1">
    <name type="scientific">Schlesneria paludicola</name>
    <dbReference type="NCBI Taxonomy" id="360056"/>
    <lineage>
        <taxon>Bacteria</taxon>
        <taxon>Pseudomonadati</taxon>
        <taxon>Planctomycetota</taxon>
        <taxon>Planctomycetia</taxon>
        <taxon>Planctomycetales</taxon>
        <taxon>Planctomycetaceae</taxon>
        <taxon>Schlesneria</taxon>
    </lineage>
</organism>
<name>A0A7C2K0G4_9PLAN</name>
<proteinExistence type="predicted"/>
<gene>
    <name evidence="1" type="ORF">ENQ76_11815</name>
</gene>
<comment type="caution">
    <text evidence="1">The sequence shown here is derived from an EMBL/GenBank/DDBJ whole genome shotgun (WGS) entry which is preliminary data.</text>
</comment>
<protein>
    <submittedName>
        <fullName evidence="1">Uncharacterized protein</fullName>
    </submittedName>
</protein>
<evidence type="ECO:0000313" key="1">
    <source>
        <dbReference type="EMBL" id="HEN16140.1"/>
    </source>
</evidence>
<reference evidence="1" key="1">
    <citation type="journal article" date="2020" name="mSystems">
        <title>Genome- and Community-Level Interaction Insights into Carbon Utilization and Element Cycling Functions of Hydrothermarchaeota in Hydrothermal Sediment.</title>
        <authorList>
            <person name="Zhou Z."/>
            <person name="Liu Y."/>
            <person name="Xu W."/>
            <person name="Pan J."/>
            <person name="Luo Z.H."/>
            <person name="Li M."/>
        </authorList>
    </citation>
    <scope>NUCLEOTIDE SEQUENCE [LARGE SCALE GENOMIC DNA]</scope>
    <source>
        <strain evidence="1">SpSt-339</strain>
    </source>
</reference>
<dbReference type="EMBL" id="DSOK01000330">
    <property type="protein sequence ID" value="HEN16140.1"/>
    <property type="molecule type" value="Genomic_DNA"/>
</dbReference>
<sequence>MFARSGQGGRQYLVYATKFEADVDLALVLPLPVPPKTLQEDVRFFNLEKYPRFFEDMDGDFPLPVPSGQTGPSKAASLTFAEVGSYEASFVPTVADLKHLDPRFRLSDELLEKLPQYADFGFAVFKLKAGRNDVHPLALDFPRREPQRLFFPTLQVRDGAVPGNAEFDHSLYAQLPAGKHPVRPGWLESQKSAGAFMKVELTQGIVDPEVHVYRRYMIGQWKNVDTFL</sequence>
<accession>A0A7C2K0G4</accession>